<reference evidence="2 3" key="1">
    <citation type="submission" date="2017-10" db="EMBL/GenBank/DDBJ databases">
        <title>Extensive intraspecific genome diversity in a model arbuscular mycorrhizal fungus.</title>
        <authorList>
            <person name="Chen E.C.H."/>
            <person name="Morin E."/>
            <person name="Baudet D."/>
            <person name="Noel J."/>
            <person name="Ndikumana S."/>
            <person name="Charron P."/>
            <person name="St-Onge C."/>
            <person name="Giorgi J."/>
            <person name="Grigoriev I.V."/>
            <person name="Roux C."/>
            <person name="Martin F.M."/>
            <person name="Corradi N."/>
        </authorList>
    </citation>
    <scope>NUCLEOTIDE SEQUENCE [LARGE SCALE GENOMIC DNA]</scope>
    <source>
        <strain evidence="2 3">A1</strain>
    </source>
</reference>
<dbReference type="EMBL" id="LLXH01000137">
    <property type="protein sequence ID" value="PKC72158.1"/>
    <property type="molecule type" value="Genomic_DNA"/>
</dbReference>
<dbReference type="Proteomes" id="UP000232688">
    <property type="component" value="Unassembled WGS sequence"/>
</dbReference>
<dbReference type="VEuPathDB" id="FungiDB:RhiirA1_425171"/>
<comment type="caution">
    <text evidence="2">The sequence shown here is derived from an EMBL/GenBank/DDBJ whole genome shotgun (WGS) entry which is preliminary data.</text>
</comment>
<dbReference type="EMBL" id="LLXH01001026">
    <property type="protein sequence ID" value="PKC61146.1"/>
    <property type="molecule type" value="Genomic_DNA"/>
</dbReference>
<proteinExistence type="predicted"/>
<organism evidence="2 3">
    <name type="scientific">Rhizophagus irregularis</name>
    <dbReference type="NCBI Taxonomy" id="588596"/>
    <lineage>
        <taxon>Eukaryota</taxon>
        <taxon>Fungi</taxon>
        <taxon>Fungi incertae sedis</taxon>
        <taxon>Mucoromycota</taxon>
        <taxon>Glomeromycotina</taxon>
        <taxon>Glomeromycetes</taxon>
        <taxon>Glomerales</taxon>
        <taxon>Glomeraceae</taxon>
        <taxon>Rhizophagus</taxon>
    </lineage>
</organism>
<evidence type="ECO:0000313" key="2">
    <source>
        <dbReference type="EMBL" id="PKC72158.1"/>
    </source>
</evidence>
<sequence>MVPHEECDNEDCVMRFRWDDNVGNNYLYCANVRIKKYADCWESKKRRSIGASRRSLKN</sequence>
<gene>
    <name evidence="2" type="ORF">RhiirA1_412182</name>
    <name evidence="1" type="ORF">RhiirA1_425171</name>
</gene>
<evidence type="ECO:0000313" key="1">
    <source>
        <dbReference type="EMBL" id="PKC61146.1"/>
    </source>
</evidence>
<protein>
    <submittedName>
        <fullName evidence="2">Uncharacterized protein</fullName>
    </submittedName>
</protein>
<evidence type="ECO:0000313" key="3">
    <source>
        <dbReference type="Proteomes" id="UP000232688"/>
    </source>
</evidence>
<name>A0A2N0S9C0_9GLOM</name>
<reference evidence="2 3" key="2">
    <citation type="submission" date="2017-10" db="EMBL/GenBank/DDBJ databases">
        <title>Genome analyses suggest a sexual origin of heterokaryosis in a supposedly ancient asexual fungus.</title>
        <authorList>
            <person name="Corradi N."/>
            <person name="Sedzielewska K."/>
            <person name="Noel J."/>
            <person name="Charron P."/>
            <person name="Farinelli L."/>
            <person name="Marton T."/>
            <person name="Kruger M."/>
            <person name="Pelin A."/>
            <person name="Brachmann A."/>
            <person name="Corradi N."/>
        </authorList>
    </citation>
    <scope>NUCLEOTIDE SEQUENCE [LARGE SCALE GENOMIC DNA]</scope>
    <source>
        <strain evidence="2 3">A1</strain>
    </source>
</reference>
<dbReference type="VEuPathDB" id="FungiDB:RhiirA1_412182"/>
<accession>A0A2N0S9C0</accession>
<dbReference type="AlphaFoldDB" id="A0A2N0S9C0"/>